<reference evidence="2" key="1">
    <citation type="journal article" date="2021" name="Mol. Ecol. Resour.">
        <title>Apolygus lucorum genome provides insights into omnivorousness and mesophyll feeding.</title>
        <authorList>
            <person name="Liu Y."/>
            <person name="Liu H."/>
            <person name="Wang H."/>
            <person name="Huang T."/>
            <person name="Liu B."/>
            <person name="Yang B."/>
            <person name="Yin L."/>
            <person name="Li B."/>
            <person name="Zhang Y."/>
            <person name="Zhang S."/>
            <person name="Jiang F."/>
            <person name="Zhang X."/>
            <person name="Ren Y."/>
            <person name="Wang B."/>
            <person name="Wang S."/>
            <person name="Lu Y."/>
            <person name="Wu K."/>
            <person name="Fan W."/>
            <person name="Wang G."/>
        </authorList>
    </citation>
    <scope>NUCLEOTIDE SEQUENCE</scope>
    <source>
        <strain evidence="2">12Hb</strain>
    </source>
</reference>
<proteinExistence type="predicted"/>
<evidence type="ECO:0008006" key="4">
    <source>
        <dbReference type="Google" id="ProtNLM"/>
    </source>
</evidence>
<evidence type="ECO:0000313" key="2">
    <source>
        <dbReference type="EMBL" id="KAF6208127.1"/>
    </source>
</evidence>
<feature type="region of interest" description="Disordered" evidence="1">
    <location>
        <begin position="248"/>
        <end position="275"/>
    </location>
</feature>
<comment type="caution">
    <text evidence="2">The sequence shown here is derived from an EMBL/GenBank/DDBJ whole genome shotgun (WGS) entry which is preliminary data.</text>
</comment>
<feature type="compositionally biased region" description="Polar residues" evidence="1">
    <location>
        <begin position="252"/>
        <end position="275"/>
    </location>
</feature>
<evidence type="ECO:0000256" key="1">
    <source>
        <dbReference type="SAM" id="MobiDB-lite"/>
    </source>
</evidence>
<accession>A0A6A4JWU2</accession>
<name>A0A6A4JWU2_APOLU</name>
<dbReference type="EMBL" id="WIXP02000007">
    <property type="protein sequence ID" value="KAF6208127.1"/>
    <property type="molecule type" value="Genomic_DNA"/>
</dbReference>
<feature type="region of interest" description="Disordered" evidence="1">
    <location>
        <begin position="84"/>
        <end position="108"/>
    </location>
</feature>
<organism evidence="2 3">
    <name type="scientific">Apolygus lucorum</name>
    <name type="common">Small green plant bug</name>
    <name type="synonym">Lygocoris lucorum</name>
    <dbReference type="NCBI Taxonomy" id="248454"/>
    <lineage>
        <taxon>Eukaryota</taxon>
        <taxon>Metazoa</taxon>
        <taxon>Ecdysozoa</taxon>
        <taxon>Arthropoda</taxon>
        <taxon>Hexapoda</taxon>
        <taxon>Insecta</taxon>
        <taxon>Pterygota</taxon>
        <taxon>Neoptera</taxon>
        <taxon>Paraneoptera</taxon>
        <taxon>Hemiptera</taxon>
        <taxon>Heteroptera</taxon>
        <taxon>Panheteroptera</taxon>
        <taxon>Cimicomorpha</taxon>
        <taxon>Miridae</taxon>
        <taxon>Mirini</taxon>
        <taxon>Apolygus</taxon>
    </lineage>
</organism>
<dbReference type="AlphaFoldDB" id="A0A6A4JWU2"/>
<evidence type="ECO:0000313" key="3">
    <source>
        <dbReference type="Proteomes" id="UP000466442"/>
    </source>
</evidence>
<sequence length="374" mass="42595">MRFKILVQLDERALNKKLMVFHEESWKKIEDLENHIKRVLKLGDLQLEVYIEDFWVPSCEKLSVIKPSDEVIIKEVVQASAVENPPPTIVTSQRKSSKGEPKNNETPVTDNHVAMEDQLMLKKRELLYKVASMDDNEMDVTDFGEKKRKRKRKHKKSSRIPLLDGVTLDSQQCAPREPFNPTETTSRVGHIRFDEEDDKDTAVPHLGTEEQLLNDWQKNLLSLAQERNKNVFTRRPLTNGMNGTAHDEIETAPSQSPPVASSITNQHPTNASSELSAPLPLEDLKTSDLINFKKLTMMDSSPIISDSMLAVIEEIELGEMKFLTLKICEGHTDGTFNAEEIKESEGDFLIVKLEWSQILEPRLVINPTVLSKYL</sequence>
<gene>
    <name evidence="2" type="ORF">GE061_016577</name>
</gene>
<keyword evidence="3" id="KW-1185">Reference proteome</keyword>
<dbReference type="Proteomes" id="UP000466442">
    <property type="component" value="Unassembled WGS sequence"/>
</dbReference>
<protein>
    <recommendedName>
        <fullName evidence="4">Coilin</fullName>
    </recommendedName>
</protein>